<gene>
    <name evidence="9" type="ORF">E5S66_07370</name>
</gene>
<keyword evidence="10" id="KW-1185">Reference proteome</keyword>
<dbReference type="GO" id="GO:0005506">
    <property type="term" value="F:iron ion binding"/>
    <property type="evidence" value="ECO:0007669"/>
    <property type="project" value="InterPro"/>
</dbReference>
<dbReference type="PANTHER" id="PTHR33751">
    <property type="entry name" value="CBB3-TYPE CYTOCHROME C OXIDASE SUBUNIT FIXP"/>
    <property type="match status" value="1"/>
</dbReference>
<dbReference type="Proteomes" id="UP000308508">
    <property type="component" value="Unassembled WGS sequence"/>
</dbReference>
<dbReference type="RefSeq" id="WP_138348601.1">
    <property type="nucleotide sequence ID" value="NZ_SROY01000002.1"/>
</dbReference>
<dbReference type="Pfam" id="PF00034">
    <property type="entry name" value="Cytochrom_C"/>
    <property type="match status" value="1"/>
</dbReference>
<evidence type="ECO:0000256" key="6">
    <source>
        <dbReference type="PROSITE-ProRule" id="PRU00433"/>
    </source>
</evidence>
<dbReference type="PROSITE" id="PS51007">
    <property type="entry name" value="CYTC"/>
    <property type="match status" value="1"/>
</dbReference>
<evidence type="ECO:0000313" key="10">
    <source>
        <dbReference type="Proteomes" id="UP000308508"/>
    </source>
</evidence>
<evidence type="ECO:0000259" key="8">
    <source>
        <dbReference type="PROSITE" id="PS51007"/>
    </source>
</evidence>
<evidence type="ECO:0000256" key="2">
    <source>
        <dbReference type="ARBA" id="ARBA00022617"/>
    </source>
</evidence>
<dbReference type="InterPro" id="IPR050597">
    <property type="entry name" value="Cytochrome_c_Oxidase_Subunit"/>
</dbReference>
<keyword evidence="4" id="KW-0249">Electron transport</keyword>
<evidence type="ECO:0000256" key="7">
    <source>
        <dbReference type="SAM" id="SignalP"/>
    </source>
</evidence>
<keyword evidence="3 6" id="KW-0479">Metal-binding</keyword>
<evidence type="ECO:0000313" key="9">
    <source>
        <dbReference type="EMBL" id="TLX22321.1"/>
    </source>
</evidence>
<feature type="domain" description="Cytochrome c" evidence="8">
    <location>
        <begin position="44"/>
        <end position="133"/>
    </location>
</feature>
<feature type="signal peptide" evidence="7">
    <location>
        <begin position="1"/>
        <end position="19"/>
    </location>
</feature>
<evidence type="ECO:0000256" key="4">
    <source>
        <dbReference type="ARBA" id="ARBA00022982"/>
    </source>
</evidence>
<dbReference type="GO" id="GO:0020037">
    <property type="term" value="F:heme binding"/>
    <property type="evidence" value="ECO:0007669"/>
    <property type="project" value="InterPro"/>
</dbReference>
<proteinExistence type="predicted"/>
<keyword evidence="1" id="KW-0813">Transport</keyword>
<sequence length="143" mass="14245">MTKTSMTLLTLACALALSACGGKSEGGHAAAGEAKSSSAGLPDGNIDAGREFAAKGGEGIAPCASCHGADGNAPIDGMYPKLGGQYADYLAQSLQGYRGGTRAGSTADVMAAQAKNLSDQQIADLAAYYASVPGSLRDLQNVN</sequence>
<dbReference type="InterPro" id="IPR009056">
    <property type="entry name" value="Cyt_c-like_dom"/>
</dbReference>
<dbReference type="EMBL" id="SROY01000002">
    <property type="protein sequence ID" value="TLX22321.1"/>
    <property type="molecule type" value="Genomic_DNA"/>
</dbReference>
<feature type="chain" id="PRO_5024282680" evidence="7">
    <location>
        <begin position="20"/>
        <end position="143"/>
    </location>
</feature>
<evidence type="ECO:0000256" key="3">
    <source>
        <dbReference type="ARBA" id="ARBA00022723"/>
    </source>
</evidence>
<dbReference type="STRING" id="1123377.GCA_000423885_00262"/>
<organism evidence="9 10">
    <name type="scientific">Thermomonas fusca</name>
    <dbReference type="NCBI Taxonomy" id="215690"/>
    <lineage>
        <taxon>Bacteria</taxon>
        <taxon>Pseudomonadati</taxon>
        <taxon>Pseudomonadota</taxon>
        <taxon>Gammaproteobacteria</taxon>
        <taxon>Lysobacterales</taxon>
        <taxon>Lysobacteraceae</taxon>
        <taxon>Thermomonas</taxon>
    </lineage>
</organism>
<reference evidence="9 10" key="1">
    <citation type="submission" date="2019-04" db="EMBL/GenBank/DDBJ databases">
        <authorList>
            <person name="Grouzdev D.S."/>
            <person name="Nazina T.N."/>
        </authorList>
    </citation>
    <scope>NUCLEOTIDE SEQUENCE [LARGE SCALE GENOMIC DNA]</scope>
    <source>
        <strain evidence="9 10">SHC 3-19</strain>
    </source>
</reference>
<dbReference type="PRINTS" id="PR00605">
    <property type="entry name" value="CYTCHROMECIC"/>
</dbReference>
<keyword evidence="2 6" id="KW-0349">Heme</keyword>
<dbReference type="AlphaFoldDB" id="A0A5R9PFM9"/>
<dbReference type="SUPFAM" id="SSF46626">
    <property type="entry name" value="Cytochrome c"/>
    <property type="match status" value="1"/>
</dbReference>
<dbReference type="InterPro" id="IPR036909">
    <property type="entry name" value="Cyt_c-like_dom_sf"/>
</dbReference>
<dbReference type="InterPro" id="IPR008168">
    <property type="entry name" value="Cyt_C_IC"/>
</dbReference>
<comment type="caution">
    <text evidence="9">The sequence shown here is derived from an EMBL/GenBank/DDBJ whole genome shotgun (WGS) entry which is preliminary data.</text>
</comment>
<accession>A0A5R9PFM9</accession>
<dbReference type="PROSITE" id="PS51257">
    <property type="entry name" value="PROKAR_LIPOPROTEIN"/>
    <property type="match status" value="1"/>
</dbReference>
<dbReference type="PANTHER" id="PTHR33751:SF9">
    <property type="entry name" value="CYTOCHROME C4"/>
    <property type="match status" value="1"/>
</dbReference>
<evidence type="ECO:0000256" key="1">
    <source>
        <dbReference type="ARBA" id="ARBA00022448"/>
    </source>
</evidence>
<keyword evidence="5 6" id="KW-0408">Iron</keyword>
<dbReference type="GO" id="GO:0009055">
    <property type="term" value="F:electron transfer activity"/>
    <property type="evidence" value="ECO:0007669"/>
    <property type="project" value="InterPro"/>
</dbReference>
<protein>
    <submittedName>
        <fullName evidence="9">C-type cytochrome</fullName>
    </submittedName>
</protein>
<evidence type="ECO:0000256" key="5">
    <source>
        <dbReference type="ARBA" id="ARBA00023004"/>
    </source>
</evidence>
<dbReference type="Gene3D" id="1.10.760.10">
    <property type="entry name" value="Cytochrome c-like domain"/>
    <property type="match status" value="1"/>
</dbReference>
<keyword evidence="7" id="KW-0732">Signal</keyword>
<name>A0A5R9PFM9_9GAMM</name>